<dbReference type="AlphaFoldDB" id="A0AAE6C8Q9"/>
<feature type="coiled-coil region" evidence="1">
    <location>
        <begin position="34"/>
        <end position="61"/>
    </location>
</feature>
<protein>
    <submittedName>
        <fullName evidence="2">Uncharacterized protein</fullName>
    </submittedName>
</protein>
<dbReference type="RefSeq" id="WP_128951517.1">
    <property type="nucleotide sequence ID" value="NZ_CP030053.1"/>
</dbReference>
<evidence type="ECO:0000313" key="4">
    <source>
        <dbReference type="Proteomes" id="UP000288972"/>
    </source>
</evidence>
<proteinExistence type="predicted"/>
<reference evidence="2 4" key="1">
    <citation type="submission" date="2018-06" db="EMBL/GenBank/DDBJ databases">
        <title>Comparative genomics of rhizobia nodulating Arachis hypogaea in China.</title>
        <authorList>
            <person name="Li Y."/>
        </authorList>
    </citation>
    <scope>NUCLEOTIDE SEQUENCE [LARGE SCALE GENOMIC DNA]</scope>
    <source>
        <strain evidence="2 4">CCBAU 51670</strain>
    </source>
</reference>
<dbReference type="Gene3D" id="1.20.5.1070">
    <property type="entry name" value="Head and neck region of the ectodomain of NDV fusion glycoprotein"/>
    <property type="match status" value="1"/>
</dbReference>
<dbReference type="EMBL" id="RDQZ01000027">
    <property type="protein sequence ID" value="RXH09081.1"/>
    <property type="molecule type" value="Genomic_DNA"/>
</dbReference>
<organism evidence="2 4">
    <name type="scientific">Bradyrhizobium guangzhouense</name>
    <dbReference type="NCBI Taxonomy" id="1325095"/>
    <lineage>
        <taxon>Bacteria</taxon>
        <taxon>Pseudomonadati</taxon>
        <taxon>Pseudomonadota</taxon>
        <taxon>Alphaproteobacteria</taxon>
        <taxon>Hyphomicrobiales</taxon>
        <taxon>Nitrobacteraceae</taxon>
        <taxon>Bradyrhizobium</taxon>
    </lineage>
</organism>
<keyword evidence="5" id="KW-1185">Reference proteome</keyword>
<evidence type="ECO:0000313" key="3">
    <source>
        <dbReference type="EMBL" id="RXH09081.1"/>
    </source>
</evidence>
<sequence length="69" mass="8183">MANEPDNIVLQYLRRFDEKLDRVVDEMLDVKVRLTAVEEGLAGVNRRLDRLEGRVERIERRLDLVELPH</sequence>
<keyword evidence="1" id="KW-0175">Coiled coil</keyword>
<dbReference type="EMBL" id="CP030053">
    <property type="protein sequence ID" value="QAU46780.1"/>
    <property type="molecule type" value="Genomic_DNA"/>
</dbReference>
<dbReference type="Proteomes" id="UP000290401">
    <property type="component" value="Unassembled WGS sequence"/>
</dbReference>
<dbReference type="Proteomes" id="UP000288972">
    <property type="component" value="Chromosome"/>
</dbReference>
<name>A0AAE6C8Q9_9BRAD</name>
<evidence type="ECO:0000256" key="1">
    <source>
        <dbReference type="SAM" id="Coils"/>
    </source>
</evidence>
<evidence type="ECO:0000313" key="5">
    <source>
        <dbReference type="Proteomes" id="UP000290401"/>
    </source>
</evidence>
<accession>A0AAE6C8Q9</accession>
<evidence type="ECO:0000313" key="2">
    <source>
        <dbReference type="EMBL" id="QAU46780.1"/>
    </source>
</evidence>
<dbReference type="KEGG" id="bgz:XH91_16370"/>
<dbReference type="SUPFAM" id="SSF57997">
    <property type="entry name" value="Tropomyosin"/>
    <property type="match status" value="1"/>
</dbReference>
<gene>
    <name evidence="3" type="ORF">EAS56_27110</name>
    <name evidence="2" type="ORF">XH91_16370</name>
</gene>
<reference evidence="3 5" key="2">
    <citation type="submission" date="2018-10" db="EMBL/GenBank/DDBJ databases">
        <title>Bradyrhizobium sp. nov., effective nodules isolated from peanut in China.</title>
        <authorList>
            <person name="Li Y."/>
        </authorList>
    </citation>
    <scope>NUCLEOTIDE SEQUENCE [LARGE SCALE GENOMIC DNA]</scope>
    <source>
        <strain evidence="3 5">CCBAU 53426</strain>
    </source>
</reference>